<protein>
    <submittedName>
        <fullName evidence="5">HAD superfamily hydrolase (TIGR01490 family)</fullName>
    </submittedName>
</protein>
<dbReference type="Pfam" id="PF12710">
    <property type="entry name" value="HAD"/>
    <property type="match status" value="1"/>
</dbReference>
<evidence type="ECO:0000256" key="2">
    <source>
        <dbReference type="ARBA" id="ARBA00022723"/>
    </source>
</evidence>
<dbReference type="InterPro" id="IPR036412">
    <property type="entry name" value="HAD-like_sf"/>
</dbReference>
<dbReference type="STRING" id="1210086.GCA_001613105_01208"/>
<dbReference type="GO" id="GO:0046872">
    <property type="term" value="F:metal ion binding"/>
    <property type="evidence" value="ECO:0007669"/>
    <property type="project" value="UniProtKB-KW"/>
</dbReference>
<evidence type="ECO:0000313" key="6">
    <source>
        <dbReference type="Proteomes" id="UP000254869"/>
    </source>
</evidence>
<sequence>MLVSGSFEPALRPIAELIGADDILCTRLEVDNGRYTGQVTSTMVGDDKSTALRRYAAHTGIDLAHCTAFGDHHSDTAMFDLVGHPVIVGDADRALDDYSAERLPG</sequence>
<proteinExistence type="inferred from homology"/>
<keyword evidence="3 5" id="KW-0378">Hydrolase</keyword>
<evidence type="ECO:0000256" key="4">
    <source>
        <dbReference type="ARBA" id="ARBA00022842"/>
    </source>
</evidence>
<organism evidence="5 6">
    <name type="scientific">Nocardia pseudobrasiliensis</name>
    <dbReference type="NCBI Taxonomy" id="45979"/>
    <lineage>
        <taxon>Bacteria</taxon>
        <taxon>Bacillati</taxon>
        <taxon>Actinomycetota</taxon>
        <taxon>Actinomycetes</taxon>
        <taxon>Mycobacteriales</taxon>
        <taxon>Nocardiaceae</taxon>
        <taxon>Nocardia</taxon>
    </lineage>
</organism>
<dbReference type="PANTHER" id="PTHR43344:SF13">
    <property type="entry name" value="PHOSPHATASE RV3661-RELATED"/>
    <property type="match status" value="1"/>
</dbReference>
<comment type="similarity">
    <text evidence="1">Belongs to the HAD-like hydrolase superfamily. SerB family.</text>
</comment>
<evidence type="ECO:0000256" key="3">
    <source>
        <dbReference type="ARBA" id="ARBA00022801"/>
    </source>
</evidence>
<keyword evidence="2" id="KW-0479">Metal-binding</keyword>
<gene>
    <name evidence="5" type="ORF">DFR76_102632</name>
</gene>
<dbReference type="EMBL" id="QQBC01000002">
    <property type="protein sequence ID" value="RDI68231.1"/>
    <property type="molecule type" value="Genomic_DNA"/>
</dbReference>
<accession>A0A370IDK8</accession>
<dbReference type="GO" id="GO:0016787">
    <property type="term" value="F:hydrolase activity"/>
    <property type="evidence" value="ECO:0007669"/>
    <property type="project" value="UniProtKB-KW"/>
</dbReference>
<keyword evidence="4" id="KW-0460">Magnesium</keyword>
<comment type="caution">
    <text evidence="5">The sequence shown here is derived from an EMBL/GenBank/DDBJ whole genome shotgun (WGS) entry which is preliminary data.</text>
</comment>
<dbReference type="NCBIfam" id="TIGR01488">
    <property type="entry name" value="HAD-SF-IB"/>
    <property type="match status" value="1"/>
</dbReference>
<dbReference type="Proteomes" id="UP000254869">
    <property type="component" value="Unassembled WGS sequence"/>
</dbReference>
<dbReference type="AlphaFoldDB" id="A0A370IDK8"/>
<dbReference type="InterPro" id="IPR050582">
    <property type="entry name" value="HAD-like_SerB"/>
</dbReference>
<reference evidence="5 6" key="1">
    <citation type="submission" date="2018-07" db="EMBL/GenBank/DDBJ databases">
        <title>Genomic Encyclopedia of Type Strains, Phase IV (KMG-IV): sequencing the most valuable type-strain genomes for metagenomic binning, comparative biology and taxonomic classification.</title>
        <authorList>
            <person name="Goeker M."/>
        </authorList>
    </citation>
    <scope>NUCLEOTIDE SEQUENCE [LARGE SCALE GENOMIC DNA]</scope>
    <source>
        <strain evidence="5 6">DSM 44290</strain>
    </source>
</reference>
<dbReference type="SUPFAM" id="SSF56784">
    <property type="entry name" value="HAD-like"/>
    <property type="match status" value="1"/>
</dbReference>
<evidence type="ECO:0000256" key="1">
    <source>
        <dbReference type="ARBA" id="ARBA00009184"/>
    </source>
</evidence>
<dbReference type="PANTHER" id="PTHR43344">
    <property type="entry name" value="PHOSPHOSERINE PHOSPHATASE"/>
    <property type="match status" value="1"/>
</dbReference>
<keyword evidence="6" id="KW-1185">Reference proteome</keyword>
<name>A0A370IDK8_9NOCA</name>
<dbReference type="Gene3D" id="3.40.50.1000">
    <property type="entry name" value="HAD superfamily/HAD-like"/>
    <property type="match status" value="1"/>
</dbReference>
<dbReference type="InterPro" id="IPR023214">
    <property type="entry name" value="HAD_sf"/>
</dbReference>
<evidence type="ECO:0000313" key="5">
    <source>
        <dbReference type="EMBL" id="RDI68231.1"/>
    </source>
</evidence>